<dbReference type="GO" id="GO:0005634">
    <property type="term" value="C:nucleus"/>
    <property type="evidence" value="ECO:0007669"/>
    <property type="project" value="UniProtKB-SubCell"/>
</dbReference>
<name>A0A1I8N4J6_MUSDO</name>
<dbReference type="VEuPathDB" id="VectorBase:MDOMA2_006642"/>
<dbReference type="VEuPathDB" id="VectorBase:MDOA011472"/>
<keyword evidence="2" id="KW-0378">Hydrolase</keyword>
<dbReference type="GO" id="GO:0004518">
    <property type="term" value="F:nuclease activity"/>
    <property type="evidence" value="ECO:0007669"/>
    <property type="project" value="UniProtKB-KW"/>
</dbReference>
<dbReference type="AlphaFoldDB" id="A0A1I8N4J6"/>
<keyword evidence="2" id="KW-0540">Nuclease</keyword>
<reference evidence="4" key="1">
    <citation type="submission" date="2020-05" db="UniProtKB">
        <authorList>
            <consortium name="EnsemblMetazoa"/>
        </authorList>
    </citation>
    <scope>IDENTIFICATION</scope>
    <source>
        <strain evidence="4">Aabys</strain>
    </source>
</reference>
<accession>A0A1I8N4J6</accession>
<proteinExistence type="inferred from homology"/>
<dbReference type="STRING" id="7370.A0A1I8N4J6"/>
<comment type="similarity">
    <text evidence="1 2">Belongs to the DXO/Dom3Z family.</text>
</comment>
<dbReference type="GO" id="GO:0000166">
    <property type="term" value="F:nucleotide binding"/>
    <property type="evidence" value="ECO:0007669"/>
    <property type="project" value="UniProtKB-KW"/>
</dbReference>
<dbReference type="PANTHER" id="PTHR12395:SF9">
    <property type="entry name" value="DECAPPING AND EXORIBONUCLEASE PROTEIN"/>
    <property type="match status" value="1"/>
</dbReference>
<comment type="cofactor">
    <cofactor evidence="2">
        <name>a divalent metal cation</name>
        <dbReference type="ChEBI" id="CHEBI:60240"/>
    </cofactor>
</comment>
<comment type="function">
    <text evidence="2">Decapping enzyme for NAD-capped RNAs: specifically hydrolyzes the nicotinamide adenine dinucleotide (NAD) cap from a subset of RNAs by removing the entire NAD moiety from the 5'-end of an NAD-capped RNA.</text>
</comment>
<dbReference type="InterPro" id="IPR039039">
    <property type="entry name" value="RAI1-like_fam"/>
</dbReference>
<feature type="domain" description="RAI1-like" evidence="3">
    <location>
        <begin position="41"/>
        <end position="350"/>
    </location>
</feature>
<dbReference type="GO" id="GO:0016787">
    <property type="term" value="F:hydrolase activity"/>
    <property type="evidence" value="ECO:0007669"/>
    <property type="project" value="UniProtKB-KW"/>
</dbReference>
<gene>
    <name evidence="4" type="primary">101895493</name>
</gene>
<keyword evidence="2" id="KW-0547">Nucleotide-binding</keyword>
<protein>
    <recommendedName>
        <fullName evidence="2">Decapping nuclease</fullName>
        <ecNumber evidence="2">3.6.1.-</ecNumber>
    </recommendedName>
</protein>
<keyword evidence="2" id="KW-0694">RNA-binding</keyword>
<dbReference type="eggNOG" id="KOG1982">
    <property type="taxonomic scope" value="Eukaryota"/>
</dbReference>
<dbReference type="EnsemblMetazoa" id="MDOA011472-RA">
    <property type="protein sequence ID" value="MDOA011472-PA"/>
    <property type="gene ID" value="MDOA011472"/>
</dbReference>
<dbReference type="GO" id="GO:0005829">
    <property type="term" value="C:cytosol"/>
    <property type="evidence" value="ECO:0007669"/>
    <property type="project" value="TreeGrafter"/>
</dbReference>
<dbReference type="PANTHER" id="PTHR12395">
    <property type="entry name" value="DOM-3 RELATED"/>
    <property type="match status" value="1"/>
</dbReference>
<dbReference type="GO" id="GO:0003723">
    <property type="term" value="F:RNA binding"/>
    <property type="evidence" value="ECO:0007669"/>
    <property type="project" value="UniProtKB-KW"/>
</dbReference>
<comment type="subcellular location">
    <subcellularLocation>
        <location evidence="2">Nucleus</location>
    </subcellularLocation>
</comment>
<evidence type="ECO:0000256" key="1">
    <source>
        <dbReference type="ARBA" id="ARBA00006562"/>
    </source>
</evidence>
<dbReference type="GO" id="GO:0110155">
    <property type="term" value="P:NAD-cap decapping"/>
    <property type="evidence" value="ECO:0007669"/>
    <property type="project" value="TreeGrafter"/>
</dbReference>
<dbReference type="KEGG" id="mde:101895493"/>
<dbReference type="Pfam" id="PF08652">
    <property type="entry name" value="RAI1"/>
    <property type="match status" value="1"/>
</dbReference>
<evidence type="ECO:0000313" key="4">
    <source>
        <dbReference type="EnsemblMetazoa" id="MDOA011472-PA"/>
    </source>
</evidence>
<evidence type="ECO:0000259" key="3">
    <source>
        <dbReference type="Pfam" id="PF08652"/>
    </source>
</evidence>
<dbReference type="GO" id="GO:0046872">
    <property type="term" value="F:metal ion binding"/>
    <property type="evidence" value="ECO:0007669"/>
    <property type="project" value="UniProtKB-KW"/>
</dbReference>
<dbReference type="EC" id="3.6.1.-" evidence="2"/>
<dbReference type="RefSeq" id="XP_005186409.2">
    <property type="nucleotide sequence ID" value="XM_005186352.4"/>
</dbReference>
<keyword evidence="2" id="KW-0539">Nucleus</keyword>
<dbReference type="GO" id="GO:0000956">
    <property type="term" value="P:nuclear-transcribed mRNA catabolic process"/>
    <property type="evidence" value="ECO:0007669"/>
    <property type="project" value="TreeGrafter"/>
</dbReference>
<sequence length="359" mass="42077">MSLLLQINDCQLVKLQQNPEYMTRPKLVKIYDINYTRFSPAKKFRYLFKEPSQYPLDLNNVVGDPIEIKHSTQNNLLHPLLNTYFEDHNEKSLLEEDIDDDDNRNANKVEMTDVYSRRGILERIMGFYYEKNDFSALVSRCNGKLFVVELPQSEDAFERNQSGNNTHHRRFCQITSVDTMPELSDCNDDNIFQVAIHEANLGKYNLHYVARAPAIKVTEASKNDLKNLRDVEFVSTKQMWSSIRDKSTKFLKYWLQSYLSNVRELYIAYKDSKGMVSSPIECWKTCDIPKNYLWKPRVCTTFLNEFLNKVEEIMANINSLDIVFEFAFNTSTRSVTYFKKSGVGFIPKEYADRIQEKIV</sequence>
<dbReference type="OrthoDB" id="10051938at2759"/>
<evidence type="ECO:0000256" key="2">
    <source>
        <dbReference type="RuleBase" id="RU367113"/>
    </source>
</evidence>
<keyword evidence="2" id="KW-0479">Metal-binding</keyword>
<dbReference type="InterPro" id="IPR013961">
    <property type="entry name" value="RAI1"/>
</dbReference>
<organism evidence="4">
    <name type="scientific">Musca domestica</name>
    <name type="common">House fly</name>
    <dbReference type="NCBI Taxonomy" id="7370"/>
    <lineage>
        <taxon>Eukaryota</taxon>
        <taxon>Metazoa</taxon>
        <taxon>Ecdysozoa</taxon>
        <taxon>Arthropoda</taxon>
        <taxon>Hexapoda</taxon>
        <taxon>Insecta</taxon>
        <taxon>Pterygota</taxon>
        <taxon>Neoptera</taxon>
        <taxon>Endopterygota</taxon>
        <taxon>Diptera</taxon>
        <taxon>Brachycera</taxon>
        <taxon>Muscomorpha</taxon>
        <taxon>Muscoidea</taxon>
        <taxon>Muscidae</taxon>
        <taxon>Musca</taxon>
    </lineage>
</organism>